<gene>
    <name evidence="2" type="ORF">EDC61_10822</name>
</gene>
<protein>
    <submittedName>
        <fullName evidence="2">Uncharacterized protein</fullName>
    </submittedName>
</protein>
<evidence type="ECO:0000256" key="1">
    <source>
        <dbReference type="SAM" id="SignalP"/>
    </source>
</evidence>
<dbReference type="OrthoDB" id="14053at2"/>
<evidence type="ECO:0000313" key="2">
    <source>
        <dbReference type="EMBL" id="TCS71679.1"/>
    </source>
</evidence>
<feature type="chain" id="PRO_5020207820" evidence="1">
    <location>
        <begin position="20"/>
        <end position="165"/>
    </location>
</feature>
<comment type="caution">
    <text evidence="2">The sequence shown here is derived from an EMBL/GenBank/DDBJ whole genome shotgun (WGS) entry which is preliminary data.</text>
</comment>
<dbReference type="RefSeq" id="WP_126460384.1">
    <property type="nucleotide sequence ID" value="NZ_AP018721.1"/>
</dbReference>
<dbReference type="EMBL" id="SLZY01000008">
    <property type="protein sequence ID" value="TCS71679.1"/>
    <property type="molecule type" value="Genomic_DNA"/>
</dbReference>
<dbReference type="Pfam" id="PF02635">
    <property type="entry name" value="DsrE"/>
    <property type="match status" value="1"/>
</dbReference>
<dbReference type="SUPFAM" id="SSF75169">
    <property type="entry name" value="DsrEFH-like"/>
    <property type="match status" value="1"/>
</dbReference>
<evidence type="ECO:0000313" key="3">
    <source>
        <dbReference type="Proteomes" id="UP000295135"/>
    </source>
</evidence>
<dbReference type="Proteomes" id="UP000295135">
    <property type="component" value="Unassembled WGS sequence"/>
</dbReference>
<name>A0A4R3JV05_9PROT</name>
<dbReference type="PANTHER" id="PTHR37691:SF1">
    <property type="entry name" value="BLR3518 PROTEIN"/>
    <property type="match status" value="1"/>
</dbReference>
<proteinExistence type="predicted"/>
<accession>A0A4R3JV05</accession>
<dbReference type="InterPro" id="IPR027396">
    <property type="entry name" value="DsrEFH-like"/>
</dbReference>
<dbReference type="InterPro" id="IPR003787">
    <property type="entry name" value="Sulphur_relay_DsrE/F-like"/>
</dbReference>
<feature type="signal peptide" evidence="1">
    <location>
        <begin position="1"/>
        <end position="19"/>
    </location>
</feature>
<keyword evidence="3" id="KW-1185">Reference proteome</keyword>
<dbReference type="Gene3D" id="3.40.1260.10">
    <property type="entry name" value="DsrEFH-like"/>
    <property type="match status" value="1"/>
</dbReference>
<dbReference type="AlphaFoldDB" id="A0A4R3JV05"/>
<reference evidence="2 3" key="1">
    <citation type="submission" date="2019-03" db="EMBL/GenBank/DDBJ databases">
        <title>Genomic Encyclopedia of Type Strains, Phase IV (KMG-IV): sequencing the most valuable type-strain genomes for metagenomic binning, comparative biology and taxonomic classification.</title>
        <authorList>
            <person name="Goeker M."/>
        </authorList>
    </citation>
    <scope>NUCLEOTIDE SEQUENCE [LARGE SCALE GENOMIC DNA]</scope>
    <source>
        <strain evidence="2 3">DSM 103923</strain>
    </source>
</reference>
<dbReference type="PANTHER" id="PTHR37691">
    <property type="entry name" value="BLR3518 PROTEIN"/>
    <property type="match status" value="1"/>
</dbReference>
<sequence length="165" mass="18796">MKTLLAVMLLTLLPLSVRAEAPVVNTPYTAPKVVYDIFLDHPAKLGAALYWIRSLILPLSDPPYEYKPETIKVVLHGTELVAVAKKNEAKYQEEVARMRYYAELGIEFKVCALALQDYGYRPADMQDFVQVVPSAMVELVHWQNQGYALLTPQVLEKRFSLEEIR</sequence>
<keyword evidence="1" id="KW-0732">Signal</keyword>
<organism evidence="2 3">
    <name type="scientific">Sulfuritortus calidifontis</name>
    <dbReference type="NCBI Taxonomy" id="1914471"/>
    <lineage>
        <taxon>Bacteria</taxon>
        <taxon>Pseudomonadati</taxon>
        <taxon>Pseudomonadota</taxon>
        <taxon>Betaproteobacteria</taxon>
        <taxon>Nitrosomonadales</taxon>
        <taxon>Thiobacillaceae</taxon>
        <taxon>Sulfuritortus</taxon>
    </lineage>
</organism>